<accession>A0A1I4WK68</accession>
<gene>
    <name evidence="1" type="ORF">SAMN05216207_1008155</name>
</gene>
<dbReference type="Proteomes" id="UP000199614">
    <property type="component" value="Unassembled WGS sequence"/>
</dbReference>
<protein>
    <submittedName>
        <fullName evidence="1">Uncharacterized protein</fullName>
    </submittedName>
</protein>
<dbReference type="AlphaFoldDB" id="A0A1I4WK68"/>
<organism evidence="1 2">
    <name type="scientific">Pseudonocardia ammonioxydans</name>
    <dbReference type="NCBI Taxonomy" id="260086"/>
    <lineage>
        <taxon>Bacteria</taxon>
        <taxon>Bacillati</taxon>
        <taxon>Actinomycetota</taxon>
        <taxon>Actinomycetes</taxon>
        <taxon>Pseudonocardiales</taxon>
        <taxon>Pseudonocardiaceae</taxon>
        <taxon>Pseudonocardia</taxon>
    </lineage>
</organism>
<keyword evidence="2" id="KW-1185">Reference proteome</keyword>
<sequence length="36" mass="3473">MTSTVVAPQAPIAVLPGLRSSASLVRAPGPATAVVS</sequence>
<dbReference type="EMBL" id="FOUY01000008">
    <property type="protein sequence ID" value="SFN13359.1"/>
    <property type="molecule type" value="Genomic_DNA"/>
</dbReference>
<evidence type="ECO:0000313" key="1">
    <source>
        <dbReference type="EMBL" id="SFN13359.1"/>
    </source>
</evidence>
<name>A0A1I4WK68_PSUAM</name>
<reference evidence="1 2" key="1">
    <citation type="submission" date="2016-10" db="EMBL/GenBank/DDBJ databases">
        <authorList>
            <person name="de Groot N.N."/>
        </authorList>
    </citation>
    <scope>NUCLEOTIDE SEQUENCE [LARGE SCALE GENOMIC DNA]</scope>
    <source>
        <strain evidence="1 2">CGMCC 4.1877</strain>
    </source>
</reference>
<proteinExistence type="predicted"/>
<evidence type="ECO:0000313" key="2">
    <source>
        <dbReference type="Proteomes" id="UP000199614"/>
    </source>
</evidence>
<dbReference type="STRING" id="260086.SAMN05216207_1008155"/>